<keyword evidence="3 6" id="KW-1133">Transmembrane helix</keyword>
<sequence length="316" mass="35338">MSDDACNPDYENAQWALYRFKPSVEANVVFIVLFGITTFLHIFQIWRTKTWYLSALVVGGCAEFIGYIGRLLGAMEDVGCWTLGPYIMQNLLILIAPAFMAASIYMILGRIIQFTEGEHYALIKQRWLTKTFVLGDVTSLLLQASGGGMMAINHDIGKIGEKIIVIGLFVQLLFFGCFIAIAALFHRRMTANPTPRGSDPAVRWQQYLTTLYVTGTLILVRSVFRVVEFIEGNAGTLMRKEIYVFVFDGLLMLIVLAWMNWFHPGEIGLLLRGDEPIKNGLELVKVGRGQRKRRSETMGSLSSGQAAMVPHGRGEA</sequence>
<evidence type="ECO:0000256" key="4">
    <source>
        <dbReference type="ARBA" id="ARBA00023136"/>
    </source>
</evidence>
<comment type="subcellular location">
    <subcellularLocation>
        <location evidence="1">Membrane</location>
        <topology evidence="1">Multi-pass membrane protein</topology>
    </subcellularLocation>
</comment>
<keyword evidence="2 6" id="KW-0812">Transmembrane</keyword>
<proteinExistence type="predicted"/>
<evidence type="ECO:0000313" key="8">
    <source>
        <dbReference type="Proteomes" id="UP001498476"/>
    </source>
</evidence>
<feature type="transmembrane region" description="Helical" evidence="6">
    <location>
        <begin position="242"/>
        <end position="262"/>
    </location>
</feature>
<dbReference type="Pfam" id="PF04479">
    <property type="entry name" value="RTA1"/>
    <property type="match status" value="1"/>
</dbReference>
<keyword evidence="8" id="KW-1185">Reference proteome</keyword>
<evidence type="ECO:0000256" key="2">
    <source>
        <dbReference type="ARBA" id="ARBA00022692"/>
    </source>
</evidence>
<dbReference type="InterPro" id="IPR007568">
    <property type="entry name" value="RTA1"/>
</dbReference>
<feature type="transmembrane region" description="Helical" evidence="6">
    <location>
        <begin position="50"/>
        <end position="71"/>
    </location>
</feature>
<organism evidence="7 8">
    <name type="scientific">Neonectria punicea</name>
    <dbReference type="NCBI Taxonomy" id="979145"/>
    <lineage>
        <taxon>Eukaryota</taxon>
        <taxon>Fungi</taxon>
        <taxon>Dikarya</taxon>
        <taxon>Ascomycota</taxon>
        <taxon>Pezizomycotina</taxon>
        <taxon>Sordariomycetes</taxon>
        <taxon>Hypocreomycetidae</taxon>
        <taxon>Hypocreales</taxon>
        <taxon>Nectriaceae</taxon>
        <taxon>Neonectria</taxon>
    </lineage>
</organism>
<dbReference type="PANTHER" id="PTHR31465:SF35">
    <property type="entry name" value="RTA1 DOMAIN PROTEIN-RELATED"/>
    <property type="match status" value="1"/>
</dbReference>
<dbReference type="Proteomes" id="UP001498476">
    <property type="component" value="Unassembled WGS sequence"/>
</dbReference>
<evidence type="ECO:0000313" key="7">
    <source>
        <dbReference type="EMBL" id="KAK7408411.1"/>
    </source>
</evidence>
<evidence type="ECO:0000256" key="1">
    <source>
        <dbReference type="ARBA" id="ARBA00004141"/>
    </source>
</evidence>
<keyword evidence="4 6" id="KW-0472">Membrane</keyword>
<feature type="transmembrane region" description="Helical" evidence="6">
    <location>
        <begin position="26"/>
        <end position="43"/>
    </location>
</feature>
<evidence type="ECO:0000256" key="5">
    <source>
        <dbReference type="SAM" id="MobiDB-lite"/>
    </source>
</evidence>
<feature type="transmembrane region" description="Helical" evidence="6">
    <location>
        <begin position="132"/>
        <end position="152"/>
    </location>
</feature>
<gene>
    <name evidence="7" type="ORF">QQX98_009396</name>
</gene>
<accession>A0ABR1GSJ7</accession>
<dbReference type="PANTHER" id="PTHR31465">
    <property type="entry name" value="PROTEIN RTA1-RELATED"/>
    <property type="match status" value="1"/>
</dbReference>
<reference evidence="7 8" key="1">
    <citation type="journal article" date="2025" name="Microbiol. Resour. Announc.">
        <title>Draft genome sequences for Neonectria magnoliae and Neonectria punicea, canker pathogens of Liriodendron tulipifera and Acer saccharum in West Virginia.</title>
        <authorList>
            <person name="Petronek H.M."/>
            <person name="Kasson M.T."/>
            <person name="Metheny A.M."/>
            <person name="Stauder C.M."/>
            <person name="Lovett B."/>
            <person name="Lynch S.C."/>
            <person name="Garnas J.R."/>
            <person name="Kasson L.R."/>
            <person name="Stajich J.E."/>
        </authorList>
    </citation>
    <scope>NUCLEOTIDE SEQUENCE [LARGE SCALE GENOMIC DNA]</scope>
    <source>
        <strain evidence="7 8">NRRL 64653</strain>
    </source>
</reference>
<comment type="caution">
    <text evidence="7">The sequence shown here is derived from an EMBL/GenBank/DDBJ whole genome shotgun (WGS) entry which is preliminary data.</text>
</comment>
<feature type="region of interest" description="Disordered" evidence="5">
    <location>
        <begin position="289"/>
        <end position="316"/>
    </location>
</feature>
<evidence type="ECO:0000256" key="3">
    <source>
        <dbReference type="ARBA" id="ARBA00022989"/>
    </source>
</evidence>
<feature type="transmembrane region" description="Helical" evidence="6">
    <location>
        <begin position="91"/>
        <end position="112"/>
    </location>
</feature>
<evidence type="ECO:0000256" key="6">
    <source>
        <dbReference type="SAM" id="Phobius"/>
    </source>
</evidence>
<dbReference type="EMBL" id="JAZAVJ010000187">
    <property type="protein sequence ID" value="KAK7408411.1"/>
    <property type="molecule type" value="Genomic_DNA"/>
</dbReference>
<feature type="transmembrane region" description="Helical" evidence="6">
    <location>
        <begin position="164"/>
        <end position="186"/>
    </location>
</feature>
<protein>
    <submittedName>
        <fullName evidence="7">Uncharacterized protein</fullName>
    </submittedName>
</protein>
<name>A0ABR1GSJ7_9HYPO</name>